<evidence type="ECO:0000256" key="7">
    <source>
        <dbReference type="ARBA" id="ARBA00022840"/>
    </source>
</evidence>
<keyword evidence="4 14" id="KW-0808">Transferase</keyword>
<dbReference type="GO" id="GO:0004673">
    <property type="term" value="F:protein histidine kinase activity"/>
    <property type="evidence" value="ECO:0007669"/>
    <property type="project" value="UniProtKB-EC"/>
</dbReference>
<evidence type="ECO:0000259" key="11">
    <source>
        <dbReference type="PROSITE" id="PS50109"/>
    </source>
</evidence>
<reference evidence="14 15" key="1">
    <citation type="submission" date="2019-02" db="EMBL/GenBank/DDBJ databases">
        <title>Deep-cultivation of Planctomycetes and their phenomic and genomic characterization uncovers novel biology.</title>
        <authorList>
            <person name="Wiegand S."/>
            <person name="Jogler M."/>
            <person name="Boedeker C."/>
            <person name="Pinto D."/>
            <person name="Vollmers J."/>
            <person name="Rivas-Marin E."/>
            <person name="Kohn T."/>
            <person name="Peeters S.H."/>
            <person name="Heuer A."/>
            <person name="Rast P."/>
            <person name="Oberbeckmann S."/>
            <person name="Bunk B."/>
            <person name="Jeske O."/>
            <person name="Meyerdierks A."/>
            <person name="Storesund J.E."/>
            <person name="Kallscheuer N."/>
            <person name="Luecker S."/>
            <person name="Lage O.M."/>
            <person name="Pohl T."/>
            <person name="Merkel B.J."/>
            <person name="Hornburger P."/>
            <person name="Mueller R.-W."/>
            <person name="Bruemmer F."/>
            <person name="Labrenz M."/>
            <person name="Spormann A.M."/>
            <person name="Op den Camp H."/>
            <person name="Overmann J."/>
            <person name="Amann R."/>
            <person name="Jetten M.S.M."/>
            <person name="Mascher T."/>
            <person name="Medema M.H."/>
            <person name="Devos D.P."/>
            <person name="Kaster A.-K."/>
            <person name="Ovreas L."/>
            <person name="Rohde M."/>
            <person name="Galperin M.Y."/>
            <person name="Jogler C."/>
        </authorList>
    </citation>
    <scope>NUCLEOTIDE SEQUENCE [LARGE SCALE GENOMIC DNA]</scope>
    <source>
        <strain evidence="14 15">TBK1r</strain>
    </source>
</reference>
<dbReference type="CDD" id="cd00082">
    <property type="entry name" value="HisKA"/>
    <property type="match status" value="1"/>
</dbReference>
<dbReference type="InterPro" id="IPR036890">
    <property type="entry name" value="HATPase_C_sf"/>
</dbReference>
<proteinExistence type="predicted"/>
<dbReference type="EMBL" id="CP036432">
    <property type="protein sequence ID" value="QDV87126.1"/>
    <property type="molecule type" value="Genomic_DNA"/>
</dbReference>
<evidence type="ECO:0000256" key="2">
    <source>
        <dbReference type="ARBA" id="ARBA00012438"/>
    </source>
</evidence>
<feature type="transmembrane region" description="Helical" evidence="10">
    <location>
        <begin position="90"/>
        <end position="111"/>
    </location>
</feature>
<evidence type="ECO:0000256" key="4">
    <source>
        <dbReference type="ARBA" id="ARBA00022679"/>
    </source>
</evidence>
<evidence type="ECO:0000256" key="6">
    <source>
        <dbReference type="ARBA" id="ARBA00022777"/>
    </source>
</evidence>
<dbReference type="SMART" id="SM00388">
    <property type="entry name" value="HisKA"/>
    <property type="match status" value="1"/>
</dbReference>
<dbReference type="PROSITE" id="PS50109">
    <property type="entry name" value="HIS_KIN"/>
    <property type="match status" value="1"/>
</dbReference>
<dbReference type="Proteomes" id="UP000318081">
    <property type="component" value="Chromosome"/>
</dbReference>
<dbReference type="SMART" id="SM00387">
    <property type="entry name" value="HATPase_c"/>
    <property type="match status" value="1"/>
</dbReference>
<dbReference type="InterPro" id="IPR000700">
    <property type="entry name" value="PAS-assoc_C"/>
</dbReference>
<dbReference type="InterPro" id="IPR036097">
    <property type="entry name" value="HisK_dim/P_sf"/>
</dbReference>
<evidence type="ECO:0000256" key="8">
    <source>
        <dbReference type="ARBA" id="ARBA00023012"/>
    </source>
</evidence>
<dbReference type="EC" id="2.7.13.3" evidence="2"/>
<keyword evidence="15" id="KW-1185">Reference proteome</keyword>
<evidence type="ECO:0000256" key="3">
    <source>
        <dbReference type="ARBA" id="ARBA00022553"/>
    </source>
</evidence>
<dbReference type="SMART" id="SM00091">
    <property type="entry name" value="PAS"/>
    <property type="match status" value="1"/>
</dbReference>
<dbReference type="CDD" id="cd00130">
    <property type="entry name" value="PAS"/>
    <property type="match status" value="1"/>
</dbReference>
<dbReference type="PANTHER" id="PTHR43065">
    <property type="entry name" value="SENSOR HISTIDINE KINASE"/>
    <property type="match status" value="1"/>
</dbReference>
<dbReference type="Gene3D" id="1.10.287.130">
    <property type="match status" value="1"/>
</dbReference>
<evidence type="ECO:0000313" key="14">
    <source>
        <dbReference type="EMBL" id="QDV87126.1"/>
    </source>
</evidence>
<dbReference type="InterPro" id="IPR004358">
    <property type="entry name" value="Sig_transdc_His_kin-like_C"/>
</dbReference>
<evidence type="ECO:0000259" key="12">
    <source>
        <dbReference type="PROSITE" id="PS50112"/>
    </source>
</evidence>
<keyword evidence="7" id="KW-0067">ATP-binding</keyword>
<dbReference type="Pfam" id="PF00512">
    <property type="entry name" value="HisKA"/>
    <property type="match status" value="1"/>
</dbReference>
<evidence type="ECO:0000313" key="15">
    <source>
        <dbReference type="Proteomes" id="UP000318081"/>
    </source>
</evidence>
<dbReference type="Pfam" id="PF13426">
    <property type="entry name" value="PAS_9"/>
    <property type="match status" value="1"/>
</dbReference>
<feature type="domain" description="PAC" evidence="13">
    <location>
        <begin position="183"/>
        <end position="235"/>
    </location>
</feature>
<evidence type="ECO:0000256" key="10">
    <source>
        <dbReference type="SAM" id="Phobius"/>
    </source>
</evidence>
<feature type="domain" description="Histidine kinase" evidence="11">
    <location>
        <begin position="257"/>
        <end position="464"/>
    </location>
</feature>
<name>A0ABX5Y0R5_9BACT</name>
<evidence type="ECO:0000256" key="9">
    <source>
        <dbReference type="SAM" id="MobiDB-lite"/>
    </source>
</evidence>
<dbReference type="NCBIfam" id="TIGR00229">
    <property type="entry name" value="sensory_box"/>
    <property type="match status" value="1"/>
</dbReference>
<evidence type="ECO:0000256" key="5">
    <source>
        <dbReference type="ARBA" id="ARBA00022741"/>
    </source>
</evidence>
<keyword evidence="10" id="KW-0472">Membrane</keyword>
<dbReference type="Pfam" id="PF02518">
    <property type="entry name" value="HATPase_c"/>
    <property type="match status" value="1"/>
</dbReference>
<keyword evidence="8" id="KW-0902">Two-component regulatory system</keyword>
<keyword evidence="3" id="KW-0597">Phosphoprotein</keyword>
<dbReference type="Gene3D" id="3.30.450.20">
    <property type="entry name" value="PAS domain"/>
    <property type="match status" value="1"/>
</dbReference>
<accession>A0ABX5Y0R5</accession>
<evidence type="ECO:0000259" key="13">
    <source>
        <dbReference type="PROSITE" id="PS50113"/>
    </source>
</evidence>
<comment type="catalytic activity">
    <reaction evidence="1">
        <text>ATP + protein L-histidine = ADP + protein N-phospho-L-histidine.</text>
        <dbReference type="EC" id="2.7.13.3"/>
    </reaction>
</comment>
<dbReference type="PANTHER" id="PTHR43065:SF10">
    <property type="entry name" value="PEROXIDE STRESS-ACTIVATED HISTIDINE KINASE MAK3"/>
    <property type="match status" value="1"/>
</dbReference>
<dbReference type="PROSITE" id="PS50113">
    <property type="entry name" value="PAC"/>
    <property type="match status" value="1"/>
</dbReference>
<keyword evidence="10" id="KW-1133">Transmembrane helix</keyword>
<dbReference type="SUPFAM" id="SSF47384">
    <property type="entry name" value="Homodimeric domain of signal transducing histidine kinase"/>
    <property type="match status" value="1"/>
</dbReference>
<dbReference type="PROSITE" id="PS50112">
    <property type="entry name" value="PAS"/>
    <property type="match status" value="1"/>
</dbReference>
<feature type="region of interest" description="Disordered" evidence="9">
    <location>
        <begin position="469"/>
        <end position="491"/>
    </location>
</feature>
<dbReference type="PRINTS" id="PR00344">
    <property type="entry name" value="BCTRLSENSOR"/>
</dbReference>
<keyword evidence="6 14" id="KW-0418">Kinase</keyword>
<dbReference type="InterPro" id="IPR005467">
    <property type="entry name" value="His_kinase_dom"/>
</dbReference>
<dbReference type="SUPFAM" id="SSF55874">
    <property type="entry name" value="ATPase domain of HSP90 chaperone/DNA topoisomerase II/histidine kinase"/>
    <property type="match status" value="1"/>
</dbReference>
<gene>
    <name evidence="14" type="primary">kinD_1</name>
    <name evidence="14" type="ORF">TBK1r_61540</name>
</gene>
<sequence length="491" mass="54020">MSKSLIEWEFQNRQNQVCKPRAGLCRVARVPRIPSLRQFLRMSNRVSALSSILRSPTRILGIVLMLVFTAEVGVMFLLPHVMPEFLGESGTAVLDAVLLTMVCAPVLWWVIIGPLRRIAIQEHQRSETIVANASEGIITFDSEGRVASCNRASSELLGVDPADWVGKTTQSRMPDFPRSFETLPCEFRLNVDRQDGTSFPVQVSVSEYPSETGQLRIAILRDLTEFERAERERLLMARETEALRAQQMATLAQLATGVAHEIRNPLTSIKMLIQVNRSKFADEGLPTDDLELVEHEIRRMERSVNGLLDYARPEHGESKTFPIQDAIGRTVQLIDGRCGTQNVNLALDCPDAPIYIDGDLAQLQQLLLNLTLNSLDAMPEGGELAISVTSDDSQVEVTVADTGDGISDAMLNKLFTPFATSKPNGVGLGLGICRRIAQSHHGSLVGSNRIPRGAQFRLTLPIAGQIAGQTDCERDRDSGDTSDSEESCKAC</sequence>
<keyword evidence="10" id="KW-0812">Transmembrane</keyword>
<evidence type="ECO:0000256" key="1">
    <source>
        <dbReference type="ARBA" id="ARBA00000085"/>
    </source>
</evidence>
<dbReference type="InterPro" id="IPR000014">
    <property type="entry name" value="PAS"/>
</dbReference>
<dbReference type="InterPro" id="IPR003594">
    <property type="entry name" value="HATPase_dom"/>
</dbReference>
<dbReference type="InterPro" id="IPR035965">
    <property type="entry name" value="PAS-like_dom_sf"/>
</dbReference>
<dbReference type="SUPFAM" id="SSF55785">
    <property type="entry name" value="PYP-like sensor domain (PAS domain)"/>
    <property type="match status" value="1"/>
</dbReference>
<feature type="transmembrane region" description="Helical" evidence="10">
    <location>
        <begin position="59"/>
        <end position="78"/>
    </location>
</feature>
<organism evidence="14 15">
    <name type="scientific">Stieleria magnilauensis</name>
    <dbReference type="NCBI Taxonomy" id="2527963"/>
    <lineage>
        <taxon>Bacteria</taxon>
        <taxon>Pseudomonadati</taxon>
        <taxon>Planctomycetota</taxon>
        <taxon>Planctomycetia</taxon>
        <taxon>Pirellulales</taxon>
        <taxon>Pirellulaceae</taxon>
        <taxon>Stieleria</taxon>
    </lineage>
</organism>
<feature type="domain" description="PAS" evidence="12">
    <location>
        <begin position="122"/>
        <end position="168"/>
    </location>
</feature>
<keyword evidence="5" id="KW-0547">Nucleotide-binding</keyword>
<protein>
    <recommendedName>
        <fullName evidence="2">histidine kinase</fullName>
        <ecNumber evidence="2">2.7.13.3</ecNumber>
    </recommendedName>
</protein>
<dbReference type="InterPro" id="IPR003661">
    <property type="entry name" value="HisK_dim/P_dom"/>
</dbReference>
<dbReference type="Gene3D" id="3.30.565.10">
    <property type="entry name" value="Histidine kinase-like ATPase, C-terminal domain"/>
    <property type="match status" value="1"/>
</dbReference>